<dbReference type="FunFam" id="1.20.5.170:FF:000049">
    <property type="entry name" value="X-box binding protein 1"/>
    <property type="match status" value="1"/>
</dbReference>
<evidence type="ECO:0000256" key="14">
    <source>
        <dbReference type="ARBA" id="ARBA00022782"/>
    </source>
</evidence>
<dbReference type="Gene3D" id="1.20.5.170">
    <property type="match status" value="1"/>
</dbReference>
<feature type="domain" description="BZIP" evidence="31">
    <location>
        <begin position="80"/>
        <end position="143"/>
    </location>
</feature>
<dbReference type="InParanoid" id="A0A6P5L390"/>
<keyword evidence="26" id="KW-0834">Unfolded protein response</keyword>
<evidence type="ECO:0000256" key="28">
    <source>
        <dbReference type="ARBA" id="ARBA00040165"/>
    </source>
</evidence>
<dbReference type="KEGG" id="pcw:110215243"/>
<keyword evidence="7" id="KW-0963">Cytoplasm</keyword>
<gene>
    <name evidence="33" type="primary">XBP1</name>
</gene>
<dbReference type="GO" id="GO:0030968">
    <property type="term" value="P:endoplasmic reticulum unfolded protein response"/>
    <property type="evidence" value="ECO:0007669"/>
    <property type="project" value="UniProtKB-ARBA"/>
</dbReference>
<dbReference type="GO" id="GO:0043066">
    <property type="term" value="P:negative regulation of apoptotic process"/>
    <property type="evidence" value="ECO:0007669"/>
    <property type="project" value="UniProtKB-ARBA"/>
</dbReference>
<sequence length="387" mass="41017">MVVVAQTPAPAPAAPQVLLLSSGKPPGPGAAPAPGRALPLVLPPSPEATSGAPGPGPSPGSGCGQSPARKRQRLTHLSPEEKALRRKLKNRVAAQTARDRKKARMSELEQQVVDLEEENQKLLIENQLLRERTHGLVIENQELRQRLGMDALITEEETESKVNDVRSVAGSAESAALRLRASAAGAGPAVTLPEHVPVDSDGVDSSDSESDILLGILDNLDPDVFFKYVSTEYCLEEELKEVGAQEPDSLPASPSPLVGPPSAKLEAINELIRFDHVYTKPLILGIPSEADAQGSVVVKIEEASLCSPPEPLPVSVKEELIEDGFIPELGLENLLSSKSSPCLLDACSDSGYEGSPSPFSAMSSPLGTGHPWEDTFANELFPQLISV</sequence>
<dbReference type="InterPro" id="IPR004827">
    <property type="entry name" value="bZIP"/>
</dbReference>
<dbReference type="GO" id="GO:0000977">
    <property type="term" value="F:RNA polymerase II transcription regulatory region sequence-specific DNA binding"/>
    <property type="evidence" value="ECO:0007669"/>
    <property type="project" value="TreeGrafter"/>
</dbReference>
<evidence type="ECO:0000256" key="18">
    <source>
        <dbReference type="ARBA" id="ARBA00022989"/>
    </source>
</evidence>
<evidence type="ECO:0000256" key="19">
    <source>
        <dbReference type="ARBA" id="ARBA00022990"/>
    </source>
</evidence>
<dbReference type="GO" id="GO:0000981">
    <property type="term" value="F:DNA-binding transcription factor activity, RNA polymerase II-specific"/>
    <property type="evidence" value="ECO:0007669"/>
    <property type="project" value="TreeGrafter"/>
</dbReference>
<dbReference type="PROSITE" id="PS00036">
    <property type="entry name" value="BZIP_BASIC"/>
    <property type="match status" value="1"/>
</dbReference>
<evidence type="ECO:0000256" key="13">
    <source>
        <dbReference type="ARBA" id="ARBA00022703"/>
    </source>
</evidence>
<evidence type="ECO:0000256" key="11">
    <source>
        <dbReference type="ARBA" id="ARBA00022685"/>
    </source>
</evidence>
<organism evidence="32 33">
    <name type="scientific">Phascolarctos cinereus</name>
    <name type="common">Koala</name>
    <dbReference type="NCBI Taxonomy" id="38626"/>
    <lineage>
        <taxon>Eukaryota</taxon>
        <taxon>Metazoa</taxon>
        <taxon>Chordata</taxon>
        <taxon>Craniata</taxon>
        <taxon>Vertebrata</taxon>
        <taxon>Euteleostomi</taxon>
        <taxon>Mammalia</taxon>
        <taxon>Metatheria</taxon>
        <taxon>Diprotodontia</taxon>
        <taxon>Phascolarctidae</taxon>
        <taxon>Phascolarctos</taxon>
    </lineage>
</organism>
<evidence type="ECO:0000256" key="27">
    <source>
        <dbReference type="ARBA" id="ARBA00023242"/>
    </source>
</evidence>
<reference evidence="33" key="1">
    <citation type="submission" date="2025-08" db="UniProtKB">
        <authorList>
            <consortium name="RefSeq"/>
        </authorList>
    </citation>
    <scope>IDENTIFICATION</scope>
    <source>
        <tissue evidence="33">Spleen</tissue>
    </source>
</reference>
<dbReference type="CDD" id="cd14691">
    <property type="entry name" value="bZIP_XBP1"/>
    <property type="match status" value="1"/>
</dbReference>
<keyword evidence="12" id="KW-0812">Transmembrane</keyword>
<dbReference type="GO" id="GO:0007517">
    <property type="term" value="P:muscle organ development"/>
    <property type="evidence" value="ECO:0007669"/>
    <property type="project" value="UniProtKB-KW"/>
</dbReference>
<evidence type="ECO:0000256" key="22">
    <source>
        <dbReference type="ARBA" id="ARBA00023125"/>
    </source>
</evidence>
<evidence type="ECO:0000313" key="33">
    <source>
        <dbReference type="RefSeq" id="XP_020852227.1"/>
    </source>
</evidence>
<dbReference type="PANTHER" id="PTHR46542">
    <property type="entry name" value="X-BOX BINDING PROTEIN 1"/>
    <property type="match status" value="1"/>
</dbReference>
<evidence type="ECO:0000256" key="25">
    <source>
        <dbReference type="ARBA" id="ARBA00023163"/>
    </source>
</evidence>
<evidence type="ECO:0000256" key="7">
    <source>
        <dbReference type="ARBA" id="ARBA00022490"/>
    </source>
</evidence>
<dbReference type="GO" id="GO:0005789">
    <property type="term" value="C:endoplasmic reticulum membrane"/>
    <property type="evidence" value="ECO:0007669"/>
    <property type="project" value="UniProtKB-SubCell"/>
</dbReference>
<feature type="compositionally biased region" description="Low complexity" evidence="30">
    <location>
        <begin position="1"/>
        <end position="24"/>
    </location>
</feature>
<protein>
    <recommendedName>
        <fullName evidence="28">X-box-binding protein 1</fullName>
    </recommendedName>
</protein>
<keyword evidence="27" id="KW-0539">Nucleus</keyword>
<evidence type="ECO:0000256" key="21">
    <source>
        <dbReference type="ARBA" id="ARBA00023016"/>
    </source>
</evidence>
<dbReference type="GO" id="GO:0001525">
    <property type="term" value="P:angiogenesis"/>
    <property type="evidence" value="ECO:0007669"/>
    <property type="project" value="UniProtKB-KW"/>
</dbReference>
<evidence type="ECO:0000256" key="29">
    <source>
        <dbReference type="SAM" id="Coils"/>
    </source>
</evidence>
<keyword evidence="25" id="KW-0804">Transcription</keyword>
<keyword evidence="10" id="KW-0037">Angiogenesis</keyword>
<keyword evidence="29" id="KW-0175">Coiled coil</keyword>
<dbReference type="GO" id="GO:0006915">
    <property type="term" value="P:apoptotic process"/>
    <property type="evidence" value="ECO:0007669"/>
    <property type="project" value="UniProtKB-KW"/>
</dbReference>
<evidence type="ECO:0000256" key="6">
    <source>
        <dbReference type="ARBA" id="ARBA00022473"/>
    </source>
</evidence>
<dbReference type="Pfam" id="PF00170">
    <property type="entry name" value="bZIP_1"/>
    <property type="match status" value="1"/>
</dbReference>
<comment type="subcellular location">
    <subcellularLocation>
        <location evidence="3">Cytoplasm</location>
    </subcellularLocation>
    <subcellularLocation>
        <location evidence="2">Endoplasmic reticulum membrane</location>
        <topology evidence="2">Peripheral membrane protein</topology>
    </subcellularLocation>
    <subcellularLocation>
        <location evidence="4">Endoplasmic reticulum membrane</location>
        <topology evidence="4">Single-pass type II membrane protein</topology>
    </subcellularLocation>
    <subcellularLocation>
        <location evidence="1">Nucleus</location>
    </subcellularLocation>
</comment>
<keyword evidence="9" id="KW-0597">Phosphoprotein</keyword>
<evidence type="ECO:0000256" key="10">
    <source>
        <dbReference type="ARBA" id="ARBA00022657"/>
    </source>
</evidence>
<feature type="coiled-coil region" evidence="29">
    <location>
        <begin position="91"/>
        <end position="132"/>
    </location>
</feature>
<comment type="similarity">
    <text evidence="5">Belongs to the bZIP family.</text>
</comment>
<keyword evidence="20" id="KW-0805">Transcription regulation</keyword>
<evidence type="ECO:0000256" key="15">
    <source>
        <dbReference type="ARBA" id="ARBA00022824"/>
    </source>
</evidence>
<keyword evidence="24" id="KW-0010">Activator</keyword>
<keyword evidence="11" id="KW-0165">Cleavage on pair of basic residues</keyword>
<keyword evidence="15" id="KW-0256">Endoplasmic reticulum</keyword>
<accession>A0A6P5L390</accession>
<evidence type="ECO:0000256" key="9">
    <source>
        <dbReference type="ARBA" id="ARBA00022553"/>
    </source>
</evidence>
<dbReference type="PANTHER" id="PTHR46542:SF2">
    <property type="entry name" value="X-BOX BINDING PROTEIN 1"/>
    <property type="match status" value="1"/>
</dbReference>
<evidence type="ECO:0000259" key="31">
    <source>
        <dbReference type="PROSITE" id="PS50217"/>
    </source>
</evidence>
<dbReference type="Proteomes" id="UP000515140">
    <property type="component" value="Unplaced"/>
</dbReference>
<evidence type="ECO:0000256" key="17">
    <source>
        <dbReference type="ARBA" id="ARBA00022968"/>
    </source>
</evidence>
<keyword evidence="13" id="KW-0053">Apoptosis</keyword>
<evidence type="ECO:0000256" key="24">
    <source>
        <dbReference type="ARBA" id="ARBA00023159"/>
    </source>
</evidence>
<dbReference type="GeneID" id="110215243"/>
<dbReference type="AlphaFoldDB" id="A0A6P5L390"/>
<evidence type="ECO:0000256" key="20">
    <source>
        <dbReference type="ARBA" id="ARBA00023015"/>
    </source>
</evidence>
<evidence type="ECO:0000256" key="30">
    <source>
        <dbReference type="SAM" id="MobiDB-lite"/>
    </source>
</evidence>
<keyword evidence="14" id="KW-0221">Differentiation</keyword>
<keyword evidence="19" id="KW-0007">Acetylation</keyword>
<keyword evidence="32" id="KW-1185">Reference proteome</keyword>
<dbReference type="InterPro" id="IPR046347">
    <property type="entry name" value="bZIP_sf"/>
</dbReference>
<keyword evidence="6" id="KW-0217">Developmental protein</keyword>
<dbReference type="CTD" id="7494"/>
<keyword evidence="18" id="KW-1133">Transmembrane helix</keyword>
<evidence type="ECO:0000256" key="26">
    <source>
        <dbReference type="ARBA" id="ARBA00023230"/>
    </source>
</evidence>
<name>A0A6P5L390_PHACI</name>
<evidence type="ECO:0000256" key="23">
    <source>
        <dbReference type="ARBA" id="ARBA00023136"/>
    </source>
</evidence>
<evidence type="ECO:0000313" key="32">
    <source>
        <dbReference type="Proteomes" id="UP000515140"/>
    </source>
</evidence>
<dbReference type="PROSITE" id="PS50217">
    <property type="entry name" value="BZIP"/>
    <property type="match status" value="1"/>
</dbReference>
<dbReference type="RefSeq" id="XP_020852227.1">
    <property type="nucleotide sequence ID" value="XM_020996568.1"/>
</dbReference>
<feature type="region of interest" description="Disordered" evidence="30">
    <location>
        <begin position="1"/>
        <end position="80"/>
    </location>
</feature>
<evidence type="ECO:0000256" key="5">
    <source>
        <dbReference type="ARBA" id="ARBA00007163"/>
    </source>
</evidence>
<dbReference type="SUPFAM" id="SSF57959">
    <property type="entry name" value="Leucine zipper domain"/>
    <property type="match status" value="1"/>
</dbReference>
<evidence type="ECO:0000256" key="1">
    <source>
        <dbReference type="ARBA" id="ARBA00004123"/>
    </source>
</evidence>
<evidence type="ECO:0000256" key="2">
    <source>
        <dbReference type="ARBA" id="ARBA00004406"/>
    </source>
</evidence>
<evidence type="ECO:0000256" key="3">
    <source>
        <dbReference type="ARBA" id="ARBA00004496"/>
    </source>
</evidence>
<evidence type="ECO:0000256" key="12">
    <source>
        <dbReference type="ARBA" id="ARBA00022692"/>
    </source>
</evidence>
<dbReference type="GO" id="GO:0030154">
    <property type="term" value="P:cell differentiation"/>
    <property type="evidence" value="ECO:0007669"/>
    <property type="project" value="UniProtKB-KW"/>
</dbReference>
<keyword evidence="17" id="KW-0735">Signal-anchor</keyword>
<proteinExistence type="inferred from homology"/>
<evidence type="ECO:0000256" key="16">
    <source>
        <dbReference type="ARBA" id="ARBA00022843"/>
    </source>
</evidence>
<keyword evidence="23" id="KW-0472">Membrane</keyword>
<dbReference type="InterPro" id="IPR052470">
    <property type="entry name" value="ER_Stress-Reg_TF"/>
</dbReference>
<evidence type="ECO:0000256" key="8">
    <source>
        <dbReference type="ARBA" id="ARBA00022541"/>
    </source>
</evidence>
<keyword evidence="8" id="KW-0517">Myogenesis</keyword>
<dbReference type="SMART" id="SM00338">
    <property type="entry name" value="BRLZ"/>
    <property type="match status" value="1"/>
</dbReference>
<keyword evidence="21" id="KW-0346">Stress response</keyword>
<dbReference type="GO" id="GO:0005634">
    <property type="term" value="C:nucleus"/>
    <property type="evidence" value="ECO:0007669"/>
    <property type="project" value="UniProtKB-SubCell"/>
</dbReference>
<evidence type="ECO:0000256" key="4">
    <source>
        <dbReference type="ARBA" id="ARBA00004648"/>
    </source>
</evidence>
<keyword evidence="16" id="KW-0832">Ubl conjugation</keyword>
<keyword evidence="22" id="KW-0238">DNA-binding</keyword>